<reference evidence="1 2" key="1">
    <citation type="submission" date="2017-04" db="EMBL/GenBank/DDBJ databases">
        <authorList>
            <person name="Afonso C.L."/>
            <person name="Miller P.J."/>
            <person name="Scott M.A."/>
            <person name="Spackman E."/>
            <person name="Goraichik I."/>
            <person name="Dimitrov K.M."/>
            <person name="Suarez D.L."/>
            <person name="Swayne D.E."/>
        </authorList>
    </citation>
    <scope>NUCLEOTIDE SEQUENCE [LARGE SCALE GENOMIC DNA]</scope>
    <source>
        <strain evidence="1 2">CGMCC 1.10972</strain>
    </source>
</reference>
<evidence type="ECO:0000313" key="1">
    <source>
        <dbReference type="EMBL" id="SMC93708.1"/>
    </source>
</evidence>
<organism evidence="1 2">
    <name type="scientific">Fulvimarina manganoxydans</name>
    <dbReference type="NCBI Taxonomy" id="937218"/>
    <lineage>
        <taxon>Bacteria</taxon>
        <taxon>Pseudomonadati</taxon>
        <taxon>Pseudomonadota</taxon>
        <taxon>Alphaproteobacteria</taxon>
        <taxon>Hyphomicrobiales</taxon>
        <taxon>Aurantimonadaceae</taxon>
        <taxon>Fulvimarina</taxon>
    </lineage>
</organism>
<dbReference type="OrthoDB" id="9811214at2"/>
<dbReference type="Proteomes" id="UP000192656">
    <property type="component" value="Unassembled WGS sequence"/>
</dbReference>
<evidence type="ECO:0008006" key="3">
    <source>
        <dbReference type="Google" id="ProtNLM"/>
    </source>
</evidence>
<proteinExistence type="predicted"/>
<accession>A0A1W2D9N9</accession>
<dbReference type="EMBL" id="FWXR01000013">
    <property type="protein sequence ID" value="SMC93708.1"/>
    <property type="molecule type" value="Genomic_DNA"/>
</dbReference>
<dbReference type="AlphaFoldDB" id="A0A1W2D9N9"/>
<keyword evidence="2" id="KW-1185">Reference proteome</keyword>
<gene>
    <name evidence="1" type="ORF">SAMN06297251_11371</name>
</gene>
<dbReference type="STRING" id="937218.SAMN06297251_11371"/>
<name>A0A1W2D9N9_9HYPH</name>
<evidence type="ECO:0000313" key="2">
    <source>
        <dbReference type="Proteomes" id="UP000192656"/>
    </source>
</evidence>
<dbReference type="RefSeq" id="WP_139798401.1">
    <property type="nucleotide sequence ID" value="NZ_FWXR01000013.1"/>
</dbReference>
<sequence>MLSVFMDSDRDDRQLAVSLSPLVSAAVEGVVREVVLVDRGVGAAVREVADYCGCAIVTPGDLEHAFKTARSDWLFFMEPGSRPEIGWTRTVADHIEAVRQGRASPEAARLKPAPADRPGFLRRFRDRPSPIAQGLLLKKPQAVGLAKQRGAQPLADLAKGLATRRLQAEMRAKFAPGP</sequence>
<protein>
    <recommendedName>
        <fullName evidence="3">Glycosyl transferase family 2</fullName>
    </recommendedName>
</protein>